<evidence type="ECO:0000313" key="6">
    <source>
        <dbReference type="Proteomes" id="UP000028491"/>
    </source>
</evidence>
<proteinExistence type="inferred from homology"/>
<gene>
    <name evidence="5" type="ORF">WS08_0753</name>
</gene>
<dbReference type="PANTHER" id="PTHR33392:SF6">
    <property type="entry name" value="POLYISOPRENYL-TEICHOIC ACID--PEPTIDOGLYCAN TEICHOIC ACID TRANSFERASE TAGU"/>
    <property type="match status" value="1"/>
</dbReference>
<dbReference type="RefSeq" id="WP_009496431.1">
    <property type="nucleotide sequence ID" value="NZ_CP007588.1"/>
</dbReference>
<evidence type="ECO:0000256" key="1">
    <source>
        <dbReference type="ARBA" id="ARBA00006068"/>
    </source>
</evidence>
<dbReference type="InterPro" id="IPR050922">
    <property type="entry name" value="LytR/CpsA/Psr_CW_biosynth"/>
</dbReference>
<evidence type="ECO:0000313" key="5">
    <source>
        <dbReference type="EMBL" id="AIG65692.1"/>
    </source>
</evidence>
<evidence type="ECO:0000256" key="2">
    <source>
        <dbReference type="SAM" id="MobiDB-lite"/>
    </source>
</evidence>
<keyword evidence="6" id="KW-1185">Reference proteome</keyword>
<feature type="domain" description="Cell envelope-related transcriptional attenuator" evidence="4">
    <location>
        <begin position="105"/>
        <end position="275"/>
    </location>
</feature>
<evidence type="ECO:0000256" key="3">
    <source>
        <dbReference type="SAM" id="Phobius"/>
    </source>
</evidence>
<dbReference type="Gene3D" id="3.40.630.190">
    <property type="entry name" value="LCP protein"/>
    <property type="match status" value="1"/>
</dbReference>
<feature type="transmembrane region" description="Helical" evidence="3">
    <location>
        <begin position="31"/>
        <end position="55"/>
    </location>
</feature>
<name>A0ABM5QS12_9LACO</name>
<protein>
    <submittedName>
        <fullName evidence="5">BrpA_3 protein</fullName>
    </submittedName>
</protein>
<comment type="similarity">
    <text evidence="1">Belongs to the LytR/CpsA/Psr (LCP) family.</text>
</comment>
<evidence type="ECO:0000259" key="4">
    <source>
        <dbReference type="Pfam" id="PF03816"/>
    </source>
</evidence>
<sequence length="381" mass="41540">MADEQSSRMARLDASRNAEKNNKPKKPKKRWVKWVIIILLSLLTVGVGLGAYAYMQAKNAVDHTYQSADIQKARDSDKILKDGKPVSILLLGTDTGELGRNYKGRTDSIMLVTINPTEKETKMVSIPRDTLVSIKGANPAFPQKINAAYETGSAAASIETVQNWLNVPIDYYALVNMGGLEKVVDKIGGVKVASPLTFDFNPDTARADEGNLYSFTEGSTSFTHTGEDGVTHNYDSMDGKAALAFSRMRYADGDGDYGRQARQRLVLEAIMHKVASNPQLLLSADFLAAMSDSAQTDLTFSDMTSLGLKYNGALNKMTSDHVQGDTMMLSSGSTEVVPRAEQQRITDLVRDGLDLKPETTGNLYADDVSMDEMIAEGVPTE</sequence>
<accession>A0ABM5QS12</accession>
<keyword evidence="3" id="KW-1133">Transmembrane helix</keyword>
<keyword evidence="3" id="KW-0472">Membrane</keyword>
<dbReference type="PANTHER" id="PTHR33392">
    <property type="entry name" value="POLYISOPRENYL-TEICHOIC ACID--PEPTIDOGLYCAN TEICHOIC ACID TRANSFERASE TAGU"/>
    <property type="match status" value="1"/>
</dbReference>
<dbReference type="NCBIfam" id="TIGR00350">
    <property type="entry name" value="lytR_cpsA_psr"/>
    <property type="match status" value="1"/>
</dbReference>
<reference evidence="5 6" key="1">
    <citation type="journal article" date="2014" name="Genome Announc.">
        <title>Whole-Genome Sequence of Weissella ceti Strain WS08, Isolated from Diseased Rainbow Trout in Brazil.</title>
        <authorList>
            <person name="Figueiredo H.C."/>
            <person name="Leal G."/>
            <person name="Pereira F.L."/>
            <person name="Soares S.C."/>
            <person name="Dorella F.A."/>
            <person name="Carvalho A.F."/>
            <person name="Pereira U.P."/>
            <person name="Azevedo V.A."/>
        </authorList>
    </citation>
    <scope>NUCLEOTIDE SEQUENCE [LARGE SCALE GENOMIC DNA]</scope>
    <source>
        <strain evidence="5 6">WS08</strain>
    </source>
</reference>
<dbReference type="InterPro" id="IPR004474">
    <property type="entry name" value="LytR_CpsA_psr"/>
</dbReference>
<reference evidence="6" key="2">
    <citation type="submission" date="2014-04" db="EMBL/GenBank/DDBJ databases">
        <title>Complete genome of Weissella ceti strain WS08 isolated from diseased rainbow trout in Brazil.</title>
        <authorList>
            <person name="Figueiredo H.C.P."/>
            <person name="Leal C.A.G."/>
            <person name="Pereira F.L."/>
            <person name="Soares S.C."/>
            <person name="Dorella F.A."/>
            <person name="Carvalho A.F."/>
            <person name="Pereira U.P."/>
            <person name="Azevedo V.A.C."/>
        </authorList>
    </citation>
    <scope>NUCLEOTIDE SEQUENCE [LARGE SCALE GENOMIC DNA]</scope>
    <source>
        <strain evidence="6">WS08</strain>
    </source>
</reference>
<feature type="region of interest" description="Disordered" evidence="2">
    <location>
        <begin position="1"/>
        <end position="25"/>
    </location>
</feature>
<dbReference type="Proteomes" id="UP000028491">
    <property type="component" value="Chromosome"/>
</dbReference>
<organism evidence="5 6">
    <name type="scientific">Weissella tructae</name>
    <dbReference type="NCBI Taxonomy" id="887702"/>
    <lineage>
        <taxon>Bacteria</taxon>
        <taxon>Bacillati</taxon>
        <taxon>Bacillota</taxon>
        <taxon>Bacilli</taxon>
        <taxon>Lactobacillales</taxon>
        <taxon>Lactobacillaceae</taxon>
        <taxon>Weissella</taxon>
    </lineage>
</organism>
<dbReference type="Pfam" id="PF03816">
    <property type="entry name" value="LytR_cpsA_psr"/>
    <property type="match status" value="1"/>
</dbReference>
<feature type="compositionally biased region" description="Basic and acidic residues" evidence="2">
    <location>
        <begin position="10"/>
        <end position="22"/>
    </location>
</feature>
<dbReference type="EMBL" id="CP007588">
    <property type="protein sequence ID" value="AIG65692.1"/>
    <property type="molecule type" value="Genomic_DNA"/>
</dbReference>
<keyword evidence="3" id="KW-0812">Transmembrane</keyword>